<dbReference type="GO" id="GO:0004017">
    <property type="term" value="F:AMP kinase activity"/>
    <property type="evidence" value="ECO:0007669"/>
    <property type="project" value="UniProtKB-EC"/>
</dbReference>
<keyword evidence="9" id="KW-1185">Reference proteome</keyword>
<dbReference type="EC" id="2.7.4.3" evidence="2"/>
<keyword evidence="4" id="KW-0547">Nucleotide-binding</keyword>
<gene>
    <name evidence="8" type="ORF">A2U01_0017909</name>
</gene>
<proteinExistence type="inferred from homology"/>
<evidence type="ECO:0000256" key="3">
    <source>
        <dbReference type="ARBA" id="ARBA00022679"/>
    </source>
</evidence>
<evidence type="ECO:0000313" key="9">
    <source>
        <dbReference type="Proteomes" id="UP000265520"/>
    </source>
</evidence>
<protein>
    <recommendedName>
        <fullName evidence="2">adenylate kinase</fullName>
        <ecNumber evidence="2">2.7.4.3</ecNumber>
    </recommendedName>
    <alternativeName>
        <fullName evidence="6">ATP:AMP phosphotransferase</fullName>
    </alternativeName>
</protein>
<keyword evidence="5 7" id="KW-0418">Kinase</keyword>
<accession>A0A392NCZ1</accession>
<sequence length="90" mass="9865">YGLVHISTGDLLRSEVAAGTEIGNKAKEFMNAGRLVPDEIVTAMVAARLSCEDVKQKGWLLDGYPRSLAQAESLEKMQIRPDVYIVLDVC</sequence>
<evidence type="ECO:0000256" key="4">
    <source>
        <dbReference type="ARBA" id="ARBA00022741"/>
    </source>
</evidence>
<dbReference type="Proteomes" id="UP000265520">
    <property type="component" value="Unassembled WGS sequence"/>
</dbReference>
<keyword evidence="3 7" id="KW-0808">Transferase</keyword>
<dbReference type="CDD" id="cd01428">
    <property type="entry name" value="ADK"/>
    <property type="match status" value="1"/>
</dbReference>
<dbReference type="GO" id="GO:0005524">
    <property type="term" value="F:ATP binding"/>
    <property type="evidence" value="ECO:0007669"/>
    <property type="project" value="InterPro"/>
</dbReference>
<dbReference type="InterPro" id="IPR000850">
    <property type="entry name" value="Adenylat/UMP-CMP_kin"/>
</dbReference>
<dbReference type="PROSITE" id="PS00113">
    <property type="entry name" value="ADENYLATE_KINASE"/>
    <property type="match status" value="1"/>
</dbReference>
<dbReference type="Pfam" id="PF00406">
    <property type="entry name" value="ADK"/>
    <property type="match status" value="1"/>
</dbReference>
<dbReference type="InterPro" id="IPR027417">
    <property type="entry name" value="P-loop_NTPase"/>
</dbReference>
<feature type="non-terminal residue" evidence="8">
    <location>
        <position position="1"/>
    </location>
</feature>
<evidence type="ECO:0000256" key="5">
    <source>
        <dbReference type="ARBA" id="ARBA00022777"/>
    </source>
</evidence>
<evidence type="ECO:0000256" key="1">
    <source>
        <dbReference type="ARBA" id="ARBA00007220"/>
    </source>
</evidence>
<dbReference type="EMBL" id="LXQA010033651">
    <property type="protein sequence ID" value="MCH96918.1"/>
    <property type="molecule type" value="Genomic_DNA"/>
</dbReference>
<evidence type="ECO:0000256" key="7">
    <source>
        <dbReference type="RuleBase" id="RU003330"/>
    </source>
</evidence>
<dbReference type="PRINTS" id="PR00094">
    <property type="entry name" value="ADENYLTKNASE"/>
</dbReference>
<evidence type="ECO:0000256" key="2">
    <source>
        <dbReference type="ARBA" id="ARBA00012955"/>
    </source>
</evidence>
<dbReference type="PANTHER" id="PTHR23359">
    <property type="entry name" value="NUCLEOTIDE KINASE"/>
    <property type="match status" value="1"/>
</dbReference>
<comment type="caution">
    <text evidence="8">The sequence shown here is derived from an EMBL/GenBank/DDBJ whole genome shotgun (WGS) entry which is preliminary data.</text>
</comment>
<comment type="similarity">
    <text evidence="1 7">Belongs to the adenylate kinase family.</text>
</comment>
<evidence type="ECO:0000256" key="6">
    <source>
        <dbReference type="ARBA" id="ARBA00031517"/>
    </source>
</evidence>
<organism evidence="8 9">
    <name type="scientific">Trifolium medium</name>
    <dbReference type="NCBI Taxonomy" id="97028"/>
    <lineage>
        <taxon>Eukaryota</taxon>
        <taxon>Viridiplantae</taxon>
        <taxon>Streptophyta</taxon>
        <taxon>Embryophyta</taxon>
        <taxon>Tracheophyta</taxon>
        <taxon>Spermatophyta</taxon>
        <taxon>Magnoliopsida</taxon>
        <taxon>eudicotyledons</taxon>
        <taxon>Gunneridae</taxon>
        <taxon>Pentapetalae</taxon>
        <taxon>rosids</taxon>
        <taxon>fabids</taxon>
        <taxon>Fabales</taxon>
        <taxon>Fabaceae</taxon>
        <taxon>Papilionoideae</taxon>
        <taxon>50 kb inversion clade</taxon>
        <taxon>NPAAA clade</taxon>
        <taxon>Hologalegina</taxon>
        <taxon>IRL clade</taxon>
        <taxon>Trifolieae</taxon>
        <taxon>Trifolium</taxon>
    </lineage>
</organism>
<name>A0A392NCZ1_9FABA</name>
<dbReference type="Gene3D" id="3.40.50.300">
    <property type="entry name" value="P-loop containing nucleotide triphosphate hydrolases"/>
    <property type="match status" value="1"/>
</dbReference>
<dbReference type="InterPro" id="IPR033690">
    <property type="entry name" value="Adenylat_kinase_CS"/>
</dbReference>
<dbReference type="SUPFAM" id="SSF52540">
    <property type="entry name" value="P-loop containing nucleoside triphosphate hydrolases"/>
    <property type="match status" value="1"/>
</dbReference>
<evidence type="ECO:0000313" key="8">
    <source>
        <dbReference type="EMBL" id="MCH96918.1"/>
    </source>
</evidence>
<dbReference type="AlphaFoldDB" id="A0A392NCZ1"/>
<reference evidence="8 9" key="1">
    <citation type="journal article" date="2018" name="Front. Plant Sci.">
        <title>Red Clover (Trifolium pratense) and Zigzag Clover (T. medium) - A Picture of Genomic Similarities and Differences.</title>
        <authorList>
            <person name="Dluhosova J."/>
            <person name="Istvanek J."/>
            <person name="Nedelnik J."/>
            <person name="Repkova J."/>
        </authorList>
    </citation>
    <scope>NUCLEOTIDE SEQUENCE [LARGE SCALE GENOMIC DNA]</scope>
    <source>
        <strain evidence="9">cv. 10/8</strain>
        <tissue evidence="8">Leaf</tissue>
    </source>
</reference>